<evidence type="ECO:0000259" key="5">
    <source>
        <dbReference type="PROSITE" id="PS51891"/>
    </source>
</evidence>
<dbReference type="GO" id="GO:0046872">
    <property type="term" value="F:metal ion binding"/>
    <property type="evidence" value="ECO:0007669"/>
    <property type="project" value="UniProtKB-KW"/>
</dbReference>
<feature type="domain" description="CENP-V/GFA" evidence="5">
    <location>
        <begin position="9"/>
        <end position="115"/>
    </location>
</feature>
<comment type="caution">
    <text evidence="6">The sequence shown here is derived from an EMBL/GenBank/DDBJ whole genome shotgun (WGS) entry which is preliminary data.</text>
</comment>
<dbReference type="Pfam" id="PF04828">
    <property type="entry name" value="GFA"/>
    <property type="match status" value="1"/>
</dbReference>
<accession>A0AAD6YWY4</accession>
<dbReference type="GO" id="GO:0016846">
    <property type="term" value="F:carbon-sulfur lyase activity"/>
    <property type="evidence" value="ECO:0007669"/>
    <property type="project" value="InterPro"/>
</dbReference>
<organism evidence="6 7">
    <name type="scientific">Mycena albidolilacea</name>
    <dbReference type="NCBI Taxonomy" id="1033008"/>
    <lineage>
        <taxon>Eukaryota</taxon>
        <taxon>Fungi</taxon>
        <taxon>Dikarya</taxon>
        <taxon>Basidiomycota</taxon>
        <taxon>Agaricomycotina</taxon>
        <taxon>Agaricomycetes</taxon>
        <taxon>Agaricomycetidae</taxon>
        <taxon>Agaricales</taxon>
        <taxon>Marasmiineae</taxon>
        <taxon>Mycenaceae</taxon>
        <taxon>Mycena</taxon>
    </lineage>
</organism>
<evidence type="ECO:0000256" key="1">
    <source>
        <dbReference type="ARBA" id="ARBA00005495"/>
    </source>
</evidence>
<proteinExistence type="inferred from homology"/>
<comment type="similarity">
    <text evidence="1">Belongs to the Gfa family.</text>
</comment>
<dbReference type="EMBL" id="JARIHO010000150">
    <property type="protein sequence ID" value="KAJ7300861.1"/>
    <property type="molecule type" value="Genomic_DNA"/>
</dbReference>
<gene>
    <name evidence="6" type="ORF">DFH08DRAFT_946258</name>
</gene>
<keyword evidence="2" id="KW-0479">Metal-binding</keyword>
<evidence type="ECO:0000313" key="6">
    <source>
        <dbReference type="EMBL" id="KAJ7300861.1"/>
    </source>
</evidence>
<keyword evidence="3" id="KW-0862">Zinc</keyword>
<evidence type="ECO:0000256" key="3">
    <source>
        <dbReference type="ARBA" id="ARBA00022833"/>
    </source>
</evidence>
<dbReference type="PANTHER" id="PTHR33337">
    <property type="entry name" value="GFA DOMAIN-CONTAINING PROTEIN"/>
    <property type="match status" value="1"/>
</dbReference>
<dbReference type="SUPFAM" id="SSF51316">
    <property type="entry name" value="Mss4-like"/>
    <property type="match status" value="1"/>
</dbReference>
<evidence type="ECO:0000313" key="7">
    <source>
        <dbReference type="Proteomes" id="UP001218218"/>
    </source>
</evidence>
<dbReference type="Proteomes" id="UP001218218">
    <property type="component" value="Unassembled WGS sequence"/>
</dbReference>
<name>A0AAD6YWY4_9AGAR</name>
<evidence type="ECO:0000256" key="4">
    <source>
        <dbReference type="ARBA" id="ARBA00023239"/>
    </source>
</evidence>
<dbReference type="PROSITE" id="PS51891">
    <property type="entry name" value="CENP_V_GFA"/>
    <property type="match status" value="1"/>
</dbReference>
<sequence>MSSESSIQRLGSCLCRQIRFTVLGEPYSCAVCHCINCKKSGGSAFSTSAFFTPDKIILTAGQELLRKYDDNDTTSGNTLTREFCANCGSSLFMSSPAKPEEITVSLDAVEDHAWVPHRETRPDARCPWVTIHKTEPKAKDEPSGL</sequence>
<protein>
    <submittedName>
        <fullName evidence="6">DUF636 domain-containing protein</fullName>
    </submittedName>
</protein>
<dbReference type="InterPro" id="IPR006913">
    <property type="entry name" value="CENP-V/GFA"/>
</dbReference>
<dbReference type="AlphaFoldDB" id="A0AAD6YWY4"/>
<dbReference type="InterPro" id="IPR011057">
    <property type="entry name" value="Mss4-like_sf"/>
</dbReference>
<evidence type="ECO:0000256" key="2">
    <source>
        <dbReference type="ARBA" id="ARBA00022723"/>
    </source>
</evidence>
<reference evidence="6" key="1">
    <citation type="submission" date="2023-03" db="EMBL/GenBank/DDBJ databases">
        <title>Massive genome expansion in bonnet fungi (Mycena s.s.) driven by repeated elements and novel gene families across ecological guilds.</title>
        <authorList>
            <consortium name="Lawrence Berkeley National Laboratory"/>
            <person name="Harder C.B."/>
            <person name="Miyauchi S."/>
            <person name="Viragh M."/>
            <person name="Kuo A."/>
            <person name="Thoen E."/>
            <person name="Andreopoulos B."/>
            <person name="Lu D."/>
            <person name="Skrede I."/>
            <person name="Drula E."/>
            <person name="Henrissat B."/>
            <person name="Morin E."/>
            <person name="Kohler A."/>
            <person name="Barry K."/>
            <person name="LaButti K."/>
            <person name="Morin E."/>
            <person name="Salamov A."/>
            <person name="Lipzen A."/>
            <person name="Mereny Z."/>
            <person name="Hegedus B."/>
            <person name="Baldrian P."/>
            <person name="Stursova M."/>
            <person name="Weitz H."/>
            <person name="Taylor A."/>
            <person name="Grigoriev I.V."/>
            <person name="Nagy L.G."/>
            <person name="Martin F."/>
            <person name="Kauserud H."/>
        </authorList>
    </citation>
    <scope>NUCLEOTIDE SEQUENCE</scope>
    <source>
        <strain evidence="6">CBHHK002</strain>
    </source>
</reference>
<dbReference type="Gene3D" id="3.90.1590.10">
    <property type="entry name" value="glutathione-dependent formaldehyde- activating enzyme (gfa)"/>
    <property type="match status" value="1"/>
</dbReference>
<keyword evidence="7" id="KW-1185">Reference proteome</keyword>
<dbReference type="PANTHER" id="PTHR33337:SF39">
    <property type="entry name" value="DUF636 DOMAIN PROTEIN (AFU_ORTHOLOGUE AFUA_6G11530)"/>
    <property type="match status" value="1"/>
</dbReference>
<keyword evidence="4" id="KW-0456">Lyase</keyword>